<dbReference type="GO" id="GO:0006310">
    <property type="term" value="P:DNA recombination"/>
    <property type="evidence" value="ECO:0007669"/>
    <property type="project" value="UniProtKB-KW"/>
</dbReference>
<gene>
    <name evidence="6" type="ORF">SAMN04489711_10280</name>
</gene>
<evidence type="ECO:0000313" key="6">
    <source>
        <dbReference type="EMBL" id="SFE44449.1"/>
    </source>
</evidence>
<evidence type="ECO:0000256" key="3">
    <source>
        <dbReference type="ARBA" id="ARBA00022296"/>
    </source>
</evidence>
<evidence type="ECO:0000256" key="2">
    <source>
        <dbReference type="ARBA" id="ARBA00008657"/>
    </source>
</evidence>
<dbReference type="NCBIfam" id="NF001463">
    <property type="entry name" value="PRK00321.1-4"/>
    <property type="match status" value="1"/>
</dbReference>
<dbReference type="GO" id="GO:0003690">
    <property type="term" value="F:double-stranded DNA binding"/>
    <property type="evidence" value="ECO:0007669"/>
    <property type="project" value="TreeGrafter"/>
</dbReference>
<comment type="similarity">
    <text evidence="2">Belongs to the RdgC family.</text>
</comment>
<dbReference type="GO" id="GO:0043590">
    <property type="term" value="C:bacterial nucleoid"/>
    <property type="evidence" value="ECO:0007669"/>
    <property type="project" value="TreeGrafter"/>
</dbReference>
<evidence type="ECO:0000313" key="7">
    <source>
        <dbReference type="Proteomes" id="UP000199119"/>
    </source>
</evidence>
<keyword evidence="7" id="KW-1185">Reference proteome</keyword>
<proteinExistence type="inferred from homology"/>
<dbReference type="PANTHER" id="PTHR38103:SF1">
    <property type="entry name" value="RECOMBINATION-ASSOCIATED PROTEIN RDGC"/>
    <property type="match status" value="1"/>
</dbReference>
<reference evidence="7" key="1">
    <citation type="submission" date="2016-10" db="EMBL/GenBank/DDBJ databases">
        <authorList>
            <person name="Varghese N."/>
            <person name="Submissions S."/>
        </authorList>
    </citation>
    <scope>NUCLEOTIDE SEQUENCE [LARGE SCALE GENOMIC DNA]</scope>
    <source>
        <strain evidence="7">DSM 27981</strain>
    </source>
</reference>
<dbReference type="GO" id="GO:0000018">
    <property type="term" value="P:regulation of DNA recombination"/>
    <property type="evidence" value="ECO:0007669"/>
    <property type="project" value="TreeGrafter"/>
</dbReference>
<organism evidence="6 7">
    <name type="scientific">Paracidovorax wautersii</name>
    <dbReference type="NCBI Taxonomy" id="1177982"/>
    <lineage>
        <taxon>Bacteria</taxon>
        <taxon>Pseudomonadati</taxon>
        <taxon>Pseudomonadota</taxon>
        <taxon>Betaproteobacteria</taxon>
        <taxon>Burkholderiales</taxon>
        <taxon>Comamonadaceae</taxon>
        <taxon>Paracidovorax</taxon>
    </lineage>
</organism>
<dbReference type="EMBL" id="FONX01000002">
    <property type="protein sequence ID" value="SFE44449.1"/>
    <property type="molecule type" value="Genomic_DNA"/>
</dbReference>
<name>A0A1I2AL22_9BURK</name>
<dbReference type="InterPro" id="IPR007476">
    <property type="entry name" value="RdgC"/>
</dbReference>
<dbReference type="PANTHER" id="PTHR38103">
    <property type="entry name" value="RECOMBINATION-ASSOCIATED PROTEIN RDGC"/>
    <property type="match status" value="1"/>
</dbReference>
<dbReference type="NCBIfam" id="NF001464">
    <property type="entry name" value="PRK00321.1-5"/>
    <property type="match status" value="1"/>
</dbReference>
<dbReference type="Proteomes" id="UP000199119">
    <property type="component" value="Unassembled WGS sequence"/>
</dbReference>
<dbReference type="AlphaFoldDB" id="A0A1I2AL22"/>
<protein>
    <recommendedName>
        <fullName evidence="3">Recombination-associated protein RdgC</fullName>
    </recommendedName>
</protein>
<keyword evidence="5" id="KW-0233">DNA recombination</keyword>
<accession>A0A1I2AL22</accession>
<dbReference type="STRING" id="1177982.SAMN04489711_10280"/>
<dbReference type="Pfam" id="PF04381">
    <property type="entry name" value="RdgC"/>
    <property type="match status" value="1"/>
</dbReference>
<evidence type="ECO:0000256" key="4">
    <source>
        <dbReference type="ARBA" id="ARBA00022490"/>
    </source>
</evidence>
<keyword evidence="4" id="KW-0963">Cytoplasm</keyword>
<sequence length="357" mass="37941">MTSKTAGMWRAAPRITKGWISVFKSMIVYRIAPGWQADLTQMEEALAKLPFAECGATQEKSIGWVPPRGEAHGPMAESVGGHWVLRFMAETKVLPGSVLARKVKDKAARIEQETGRKPGKKESKELKEEAKLDLLPMAFTKQGSTWVWIDPQALTLVLDTSSQGRADEVTSLLVEALPGLSLSLLDTQTSPQAAMAHWLKEQEPPAGFSVDRECELKSADETKAVVRYARHPLDIEEVQAHIAAGKLPTKLAMTWDDRVSFLLTEGLQLKKVSFLDTVFEGQGSGKDDGGFDTDVAIATGELSKLIPDLIEALGGEGRTGLGDGAPAAPAAPAAAAASATAAAAAAAAAADDDDAPF</sequence>
<comment type="subcellular location">
    <subcellularLocation>
        <location evidence="1">Cytoplasm</location>
        <location evidence="1">Nucleoid</location>
    </subcellularLocation>
</comment>
<evidence type="ECO:0000256" key="5">
    <source>
        <dbReference type="ARBA" id="ARBA00023172"/>
    </source>
</evidence>
<evidence type="ECO:0000256" key="1">
    <source>
        <dbReference type="ARBA" id="ARBA00004453"/>
    </source>
</evidence>